<dbReference type="OrthoDB" id="3535622at2759"/>
<evidence type="ECO:0000256" key="1">
    <source>
        <dbReference type="SAM" id="Phobius"/>
    </source>
</evidence>
<reference evidence="2 3" key="1">
    <citation type="submission" date="2018-05" db="EMBL/GenBank/DDBJ databases">
        <title>Genome sequencing and assembly of the regulated plant pathogen Lachnellula willkommii and related sister species for the development of diagnostic species identification markers.</title>
        <authorList>
            <person name="Giroux E."/>
            <person name="Bilodeau G."/>
        </authorList>
    </citation>
    <scope>NUCLEOTIDE SEQUENCE [LARGE SCALE GENOMIC DNA]</scope>
    <source>
        <strain evidence="2 3">CBS 268.59</strain>
    </source>
</reference>
<keyword evidence="1" id="KW-0472">Membrane</keyword>
<keyword evidence="1" id="KW-1133">Transmembrane helix</keyword>
<dbReference type="AlphaFoldDB" id="A0A8T9CA76"/>
<keyword evidence="3" id="KW-1185">Reference proteome</keyword>
<protein>
    <submittedName>
        <fullName evidence="2">Uncharacterized protein</fullName>
    </submittedName>
</protein>
<evidence type="ECO:0000313" key="3">
    <source>
        <dbReference type="Proteomes" id="UP000469558"/>
    </source>
</evidence>
<feature type="transmembrane region" description="Helical" evidence="1">
    <location>
        <begin position="331"/>
        <end position="355"/>
    </location>
</feature>
<keyword evidence="1" id="KW-0812">Transmembrane</keyword>
<dbReference type="Gene3D" id="1.20.58.340">
    <property type="entry name" value="Magnesium transport protein CorA, transmembrane region"/>
    <property type="match status" value="1"/>
</dbReference>
<dbReference type="EMBL" id="QGMK01000351">
    <property type="protein sequence ID" value="TVY82226.1"/>
    <property type="molecule type" value="Genomic_DNA"/>
</dbReference>
<evidence type="ECO:0000313" key="2">
    <source>
        <dbReference type="EMBL" id="TVY82226.1"/>
    </source>
</evidence>
<organism evidence="2 3">
    <name type="scientific">Lachnellula suecica</name>
    <dbReference type="NCBI Taxonomy" id="602035"/>
    <lineage>
        <taxon>Eukaryota</taxon>
        <taxon>Fungi</taxon>
        <taxon>Dikarya</taxon>
        <taxon>Ascomycota</taxon>
        <taxon>Pezizomycotina</taxon>
        <taxon>Leotiomycetes</taxon>
        <taxon>Helotiales</taxon>
        <taxon>Lachnaceae</taxon>
        <taxon>Lachnellula</taxon>
    </lineage>
</organism>
<proteinExistence type="predicted"/>
<sequence>MYESWYLNQYDQYNDIFHEDFEIFGLQSRGSSARLGELEALDTEDVLEWVEDCDEELVVANDSGDIKMLLTRHKRHQHHEIKPWYMAFEKKTFGSICRAWKLPSDYLFMRKGAAGSGTYQKHTTFNEQGSISNLGFTIRVPHSPRNSAKAIWSMAVSWDASNSHTNALFEGVSDADIHDIQQYLQAKHHLTSHPLLLPTMILEHLNTFFIDHRRELERSLFVLEHDLGLTRGRGQTDVWDWEYKEHRESTTECNRIYTGLIYLERRLDFTVGLSQFLLDCLTSLREDLNASPQTPKGLGVSKMMYTVVAQQDSKTNVKIAKAAKRDSSSMTAIAVLGFTFLPAMLVASMFSMSMFDFTASSIVTSNFWVFWAVTIPLTLTVLVAFKLWMSFKRSKSGKDGEALKLGRMTPVGVMREANLALNTPFYPVK</sequence>
<name>A0A8T9CA76_9HELO</name>
<dbReference type="Proteomes" id="UP000469558">
    <property type="component" value="Unassembled WGS sequence"/>
</dbReference>
<feature type="transmembrane region" description="Helical" evidence="1">
    <location>
        <begin position="367"/>
        <end position="388"/>
    </location>
</feature>
<comment type="caution">
    <text evidence="2">The sequence shown here is derived from an EMBL/GenBank/DDBJ whole genome shotgun (WGS) entry which is preliminary data.</text>
</comment>
<gene>
    <name evidence="2" type="ORF">LSUE1_G003163</name>
</gene>
<accession>A0A8T9CA76</accession>